<evidence type="ECO:0000313" key="2">
    <source>
        <dbReference type="Proteomes" id="UP000231701"/>
    </source>
</evidence>
<evidence type="ECO:0000313" key="1">
    <source>
        <dbReference type="EMBL" id="ATX79120.1"/>
    </source>
</evidence>
<dbReference type="RefSeq" id="WP_157819209.1">
    <property type="nucleotide sequence ID" value="NZ_CP018799.1"/>
</dbReference>
<gene>
    <name evidence="1" type="ORF">Ga0123461_0694</name>
</gene>
<accession>A0A2K8KW79</accession>
<dbReference type="AlphaFoldDB" id="A0A2K8KW79"/>
<keyword evidence="2" id="KW-1185">Reference proteome</keyword>
<name>A0A2K8KW79_MARES</name>
<dbReference type="KEGG" id="maes:Ga0123461_0694"/>
<dbReference type="EMBL" id="CP018799">
    <property type="protein sequence ID" value="ATX79120.1"/>
    <property type="molecule type" value="Genomic_DNA"/>
</dbReference>
<proteinExistence type="predicted"/>
<dbReference type="Proteomes" id="UP000231701">
    <property type="component" value="Chromosome"/>
</dbReference>
<sequence length="140" mass="16361">MRIGLEIIINQIPIIDDNEKQRLISEIPLDSLIQSDVHAALDQMRQYLSSLSTMIDDEKVKENLRDLMNKIESAGVMYDLNIETFECSECAFRRIDYEQNIEHNDFDGEYILEYENACLECFECGNEYQQAWNSTCSVLF</sequence>
<organism evidence="1 2">
    <name type="scientific">Mariprofundus aestuarium</name>
    <dbReference type="NCBI Taxonomy" id="1921086"/>
    <lineage>
        <taxon>Bacteria</taxon>
        <taxon>Pseudomonadati</taxon>
        <taxon>Pseudomonadota</taxon>
        <taxon>Candidatius Mariprofundia</taxon>
        <taxon>Mariprofundales</taxon>
        <taxon>Mariprofundaceae</taxon>
        <taxon>Mariprofundus</taxon>
    </lineage>
</organism>
<protein>
    <submittedName>
        <fullName evidence="1">Uncharacterized protein</fullName>
    </submittedName>
</protein>
<reference evidence="1 2" key="1">
    <citation type="submission" date="2016-12" db="EMBL/GenBank/DDBJ databases">
        <title>Isolation and genomic insights into novel planktonic Zetaproteobacteria from stratified waters of the Chesapeake Bay.</title>
        <authorList>
            <person name="McAllister S.M."/>
            <person name="Kato S."/>
            <person name="Chan C.S."/>
            <person name="Chiu B.K."/>
            <person name="Field E.K."/>
        </authorList>
    </citation>
    <scope>NUCLEOTIDE SEQUENCE [LARGE SCALE GENOMIC DNA]</scope>
    <source>
        <strain evidence="1 2">CP-5</strain>
    </source>
</reference>